<evidence type="ECO:0000256" key="5">
    <source>
        <dbReference type="ARBA" id="ARBA00023157"/>
    </source>
</evidence>
<dbReference type="Pfam" id="PF00089">
    <property type="entry name" value="Trypsin"/>
    <property type="match status" value="1"/>
</dbReference>
<dbReference type="EMBL" id="OV651822">
    <property type="protein sequence ID" value="CAH1100143.1"/>
    <property type="molecule type" value="Genomic_DNA"/>
</dbReference>
<reference evidence="8" key="1">
    <citation type="submission" date="2022-01" db="EMBL/GenBank/DDBJ databases">
        <authorList>
            <person name="King R."/>
        </authorList>
    </citation>
    <scope>NUCLEOTIDE SEQUENCE</scope>
</reference>
<gene>
    <name evidence="8" type="ORF">PSYICH_LOCUS2182</name>
</gene>
<evidence type="ECO:0000256" key="3">
    <source>
        <dbReference type="ARBA" id="ARBA00022801"/>
    </source>
</evidence>
<dbReference type="Gene3D" id="2.40.10.10">
    <property type="entry name" value="Trypsin-like serine proteases"/>
    <property type="match status" value="1"/>
</dbReference>
<dbReference type="PANTHER" id="PTHR24276:SF95">
    <property type="entry name" value="PEPTIDASE S1 DOMAIN-CONTAINING PROTEIN"/>
    <property type="match status" value="1"/>
</dbReference>
<sequence>MFSAKVIFLAVVALCYGAPNAKFTNKHLNIEGGTETTIEEYPFVASIQYCVLGLCEHICGAVIVNENWVLTSGSCANDAQKVAVGVSDLRGKGKVTVKIAAKHVYPNYTEGLGPNDVGLLQLAEALTFNDKVQPAKLPTQGQEFNGTAVVVGYGSTFLPDFNKLKISPNLTLISNDECNAAIKQLIPDDDSPVDDDSNVCTLNEKSNTCDGDVGGPLSQDGTVIGIVTWYIDPCGTNGAPNVFTKLSNFANWINQTITENSQIE</sequence>
<evidence type="ECO:0000259" key="7">
    <source>
        <dbReference type="PROSITE" id="PS50240"/>
    </source>
</evidence>
<dbReference type="PRINTS" id="PR00722">
    <property type="entry name" value="CHYMOTRYPSIN"/>
</dbReference>
<evidence type="ECO:0000313" key="9">
    <source>
        <dbReference type="Proteomes" id="UP001153636"/>
    </source>
</evidence>
<dbReference type="InterPro" id="IPR009003">
    <property type="entry name" value="Peptidase_S1_PA"/>
</dbReference>
<keyword evidence="6" id="KW-0732">Signal</keyword>
<feature type="domain" description="Peptidase S1" evidence="7">
    <location>
        <begin position="30"/>
        <end position="258"/>
    </location>
</feature>
<keyword evidence="3" id="KW-0378">Hydrolase</keyword>
<dbReference type="CDD" id="cd00190">
    <property type="entry name" value="Tryp_SPc"/>
    <property type="match status" value="1"/>
</dbReference>
<protein>
    <recommendedName>
        <fullName evidence="7">Peptidase S1 domain-containing protein</fullName>
    </recommendedName>
</protein>
<dbReference type="InterPro" id="IPR043504">
    <property type="entry name" value="Peptidase_S1_PA_chymotrypsin"/>
</dbReference>
<dbReference type="SMART" id="SM00020">
    <property type="entry name" value="Tryp_SPc"/>
    <property type="match status" value="1"/>
</dbReference>
<keyword evidence="4" id="KW-0720">Serine protease</keyword>
<dbReference type="Proteomes" id="UP001153636">
    <property type="component" value="Chromosome 10"/>
</dbReference>
<feature type="signal peptide" evidence="6">
    <location>
        <begin position="1"/>
        <end position="17"/>
    </location>
</feature>
<name>A0A9P0G4Z2_9CUCU</name>
<comment type="similarity">
    <text evidence="1">Belongs to the peptidase S1 family.</text>
</comment>
<dbReference type="OrthoDB" id="10061449at2759"/>
<keyword evidence="9" id="KW-1185">Reference proteome</keyword>
<dbReference type="AlphaFoldDB" id="A0A9P0G4Z2"/>
<evidence type="ECO:0000256" key="2">
    <source>
        <dbReference type="ARBA" id="ARBA00022670"/>
    </source>
</evidence>
<dbReference type="InterPro" id="IPR001314">
    <property type="entry name" value="Peptidase_S1A"/>
</dbReference>
<accession>A0A9P0G4Z2</accession>
<proteinExistence type="inferred from homology"/>
<dbReference type="PANTHER" id="PTHR24276">
    <property type="entry name" value="POLYSERASE-RELATED"/>
    <property type="match status" value="1"/>
</dbReference>
<evidence type="ECO:0000256" key="4">
    <source>
        <dbReference type="ARBA" id="ARBA00022825"/>
    </source>
</evidence>
<organism evidence="8 9">
    <name type="scientific">Psylliodes chrysocephalus</name>
    <dbReference type="NCBI Taxonomy" id="3402493"/>
    <lineage>
        <taxon>Eukaryota</taxon>
        <taxon>Metazoa</taxon>
        <taxon>Ecdysozoa</taxon>
        <taxon>Arthropoda</taxon>
        <taxon>Hexapoda</taxon>
        <taxon>Insecta</taxon>
        <taxon>Pterygota</taxon>
        <taxon>Neoptera</taxon>
        <taxon>Endopterygota</taxon>
        <taxon>Coleoptera</taxon>
        <taxon>Polyphaga</taxon>
        <taxon>Cucujiformia</taxon>
        <taxon>Chrysomeloidea</taxon>
        <taxon>Chrysomelidae</taxon>
        <taxon>Galerucinae</taxon>
        <taxon>Alticini</taxon>
        <taxon>Psylliodes</taxon>
    </lineage>
</organism>
<dbReference type="InterPro" id="IPR050430">
    <property type="entry name" value="Peptidase_S1"/>
</dbReference>
<evidence type="ECO:0000256" key="6">
    <source>
        <dbReference type="SAM" id="SignalP"/>
    </source>
</evidence>
<dbReference type="SUPFAM" id="SSF50494">
    <property type="entry name" value="Trypsin-like serine proteases"/>
    <property type="match status" value="1"/>
</dbReference>
<dbReference type="PROSITE" id="PS50240">
    <property type="entry name" value="TRYPSIN_DOM"/>
    <property type="match status" value="1"/>
</dbReference>
<dbReference type="GO" id="GO:0006508">
    <property type="term" value="P:proteolysis"/>
    <property type="evidence" value="ECO:0007669"/>
    <property type="project" value="UniProtKB-KW"/>
</dbReference>
<keyword evidence="5" id="KW-1015">Disulfide bond</keyword>
<evidence type="ECO:0000256" key="1">
    <source>
        <dbReference type="ARBA" id="ARBA00007664"/>
    </source>
</evidence>
<evidence type="ECO:0000313" key="8">
    <source>
        <dbReference type="EMBL" id="CAH1100143.1"/>
    </source>
</evidence>
<dbReference type="GO" id="GO:0004252">
    <property type="term" value="F:serine-type endopeptidase activity"/>
    <property type="evidence" value="ECO:0007669"/>
    <property type="project" value="InterPro"/>
</dbReference>
<keyword evidence="2" id="KW-0645">Protease</keyword>
<feature type="chain" id="PRO_5040155220" description="Peptidase S1 domain-containing protein" evidence="6">
    <location>
        <begin position="18"/>
        <end position="264"/>
    </location>
</feature>
<dbReference type="InterPro" id="IPR001254">
    <property type="entry name" value="Trypsin_dom"/>
</dbReference>
<dbReference type="FunFam" id="2.40.10.10:FF:000068">
    <property type="entry name" value="transmembrane protease serine 2"/>
    <property type="match status" value="1"/>
</dbReference>